<dbReference type="SMART" id="SM00060">
    <property type="entry name" value="FN3"/>
    <property type="match status" value="7"/>
</dbReference>
<feature type="compositionally biased region" description="Polar residues" evidence="2">
    <location>
        <begin position="1042"/>
        <end position="1062"/>
    </location>
</feature>
<proteinExistence type="predicted"/>
<dbReference type="InterPro" id="IPR051200">
    <property type="entry name" value="Host-pathogen_enzymatic-act"/>
</dbReference>
<dbReference type="InterPro" id="IPR036116">
    <property type="entry name" value="FN3_sf"/>
</dbReference>
<evidence type="ECO:0000313" key="6">
    <source>
        <dbReference type="Proteomes" id="UP000295293"/>
    </source>
</evidence>
<feature type="region of interest" description="Disordered" evidence="2">
    <location>
        <begin position="1042"/>
        <end position="1081"/>
    </location>
</feature>
<keyword evidence="6" id="KW-1185">Reference proteome</keyword>
<dbReference type="Gene3D" id="2.60.40.10">
    <property type="entry name" value="Immunoglobulins"/>
    <property type="match status" value="7"/>
</dbReference>
<evidence type="ECO:0000259" key="4">
    <source>
        <dbReference type="PROSITE" id="PS50853"/>
    </source>
</evidence>
<accession>A0A4V3DKR2</accession>
<dbReference type="SUPFAM" id="SSF49265">
    <property type="entry name" value="Fibronectin type III"/>
    <property type="match status" value="4"/>
</dbReference>
<dbReference type="OrthoDB" id="145213at2"/>
<feature type="chain" id="PRO_5020383204" evidence="3">
    <location>
        <begin position="26"/>
        <end position="1081"/>
    </location>
</feature>
<comment type="caution">
    <text evidence="5">The sequence shown here is derived from an EMBL/GenBank/DDBJ whole genome shotgun (WGS) entry which is preliminary data.</text>
</comment>
<reference evidence="5 6" key="1">
    <citation type="submission" date="2019-03" db="EMBL/GenBank/DDBJ databases">
        <title>Genomic Encyclopedia of Type Strains, Phase IV (KMG-IV): sequencing the most valuable type-strain genomes for metagenomic binning, comparative biology and taxonomic classification.</title>
        <authorList>
            <person name="Goeker M."/>
        </authorList>
    </citation>
    <scope>NUCLEOTIDE SEQUENCE [LARGE SCALE GENOMIC DNA]</scope>
    <source>
        <strain evidence="5 6">DSM 21667</strain>
    </source>
</reference>
<dbReference type="AlphaFoldDB" id="A0A4V3DKR2"/>
<dbReference type="InterPro" id="IPR013783">
    <property type="entry name" value="Ig-like_fold"/>
</dbReference>
<dbReference type="NCBIfam" id="TIGR02276">
    <property type="entry name" value="beta_rpt_yvtn"/>
    <property type="match status" value="3"/>
</dbReference>
<dbReference type="EMBL" id="SNZH01000033">
    <property type="protein sequence ID" value="TDR35821.1"/>
    <property type="molecule type" value="Genomic_DNA"/>
</dbReference>
<dbReference type="Pfam" id="PF21783">
    <property type="entry name" value="YNCE"/>
    <property type="match status" value="1"/>
</dbReference>
<dbReference type="PANTHER" id="PTHR47197:SF3">
    <property type="entry name" value="DIHYDRO-HEME D1 DEHYDROGENASE"/>
    <property type="match status" value="1"/>
</dbReference>
<dbReference type="InterPro" id="IPR011964">
    <property type="entry name" value="YVTN_b-propeller_repeat"/>
</dbReference>
<evidence type="ECO:0000256" key="3">
    <source>
        <dbReference type="SAM" id="SignalP"/>
    </source>
</evidence>
<evidence type="ECO:0000256" key="2">
    <source>
        <dbReference type="SAM" id="MobiDB-lite"/>
    </source>
</evidence>
<dbReference type="CDD" id="cd00063">
    <property type="entry name" value="FN3"/>
    <property type="match status" value="2"/>
</dbReference>
<dbReference type="PANTHER" id="PTHR47197">
    <property type="entry name" value="PROTEIN NIRF"/>
    <property type="match status" value="1"/>
</dbReference>
<dbReference type="Pfam" id="PF00041">
    <property type="entry name" value="fn3"/>
    <property type="match status" value="1"/>
</dbReference>
<sequence>MRIVPLLCRGLALLFVGVLAAPAAAAPFAYVTNQDDNTVSVIDTASNTVVATVPVGTRPYAAVPTPDNAFVYVANFGDNSVSVIDAHTHTVTATLANVCTNPIYVAAMPGGTQVWVACFNGGQLKRIDIATNTVVASVTGQSRPSSIAFNSSGTRAYVASNTGSTVRVIDTAANTQIASMATGFNTVDVFASPDGAHVYSTANGDKRIWDSILAGGSNFYALPTAPVNLVMSPDGTYIYTTVNGGLVWRIQVGRWDNMVSVSVGSGDSGIDINGDGSRLYVTNYSSNSVSVIDTATFSNIATIPVGRYPQTNGHFVAKGPPPATSLPGAPTDVVATAGNGQVSVVFVAPALTGGSTILGYTASCGTQSKTGTASPLLVTGLDNGVAVTCTVVARNSLGDGPASAPSGSVTPMAVLPGSPGGVTIAPSGSGQVSVTFTPPGYDGGAPVLGYKATCATSSVFGTGPPILVGGLANGAPVNCTVLATNVIGDGPASAVSNTVTPGVAPEAPAGVTAARGDRQLLVSFVPGDDGGFAVSNFQASCGPRTANGTQSPIIVTSLANGVAVTCTVTATNARGTSPPSVPSNSIAPATVADAPLIGLATRGNQQISVVFAPGASDGGTPVTLYRAVCGNRSDEGMASPLVVTGLTNGTSANCKVIAINAVGESLASAWSNSVTPATVPDPVRLPSIAANALNLSLNFLLPLGNGGSPILGYRASCGPRQATAAAPPFTIADLPEGVPVSCSVVAFNDVGDSSAVQTNTETPVTVPGAPTGVTVTRGDGEVSVAFLPPPHDGSSPITSYLAACDVASQAGTSSPIVVSGLPNGVPVSCIVFAFNAVGNGPPSAGSNSVTPAGVPGAPNLLTATGSDGAATLAFAAPASNNGAVISGYTASCSPGTHSVSGAQSPLSFSGLGNGTVYSCSVRASNEIGSGAASNALAVTPRAVADLAISNSNGRVYLQGGTSASYLIGVSNSSAVAVSGARVRDSVAVEQQPSWICTGQGGASCPASGNGSIDTLVDLPAGASVSFLLSVTVPMLPELPASNSASVTAPNSIADPQSANDTATDGPDAVGIFRGTFEGATP</sequence>
<evidence type="ECO:0000313" key="5">
    <source>
        <dbReference type="EMBL" id="TDR35821.1"/>
    </source>
</evidence>
<dbReference type="InterPro" id="IPR015943">
    <property type="entry name" value="WD40/YVTN_repeat-like_dom_sf"/>
</dbReference>
<dbReference type="PROSITE" id="PS50853">
    <property type="entry name" value="FN3"/>
    <property type="match status" value="4"/>
</dbReference>
<dbReference type="RefSeq" id="WP_133821967.1">
    <property type="nucleotide sequence ID" value="NZ_SNZH01000033.1"/>
</dbReference>
<dbReference type="Gene3D" id="2.130.10.10">
    <property type="entry name" value="YVTN repeat-like/Quinoprotein amine dehydrogenase"/>
    <property type="match status" value="3"/>
</dbReference>
<feature type="domain" description="Fibronectin type-III" evidence="4">
    <location>
        <begin position="326"/>
        <end position="417"/>
    </location>
</feature>
<feature type="domain" description="Fibronectin type-III" evidence="4">
    <location>
        <begin position="766"/>
        <end position="853"/>
    </location>
</feature>
<name>A0A4V3DKR2_9GAMM</name>
<feature type="signal peptide" evidence="3">
    <location>
        <begin position="1"/>
        <end position="25"/>
    </location>
</feature>
<protein>
    <submittedName>
        <fullName evidence="5">YVTN family beta-propeller protein</fullName>
    </submittedName>
</protein>
<dbReference type="Proteomes" id="UP000295293">
    <property type="component" value="Unassembled WGS sequence"/>
</dbReference>
<dbReference type="InterPro" id="IPR011045">
    <property type="entry name" value="N2O_reductase_N"/>
</dbReference>
<dbReference type="InterPro" id="IPR003961">
    <property type="entry name" value="FN3_dom"/>
</dbReference>
<feature type="domain" description="Fibronectin type-III" evidence="4">
    <location>
        <begin position="418"/>
        <end position="506"/>
    </location>
</feature>
<organism evidence="5 6">
    <name type="scientific">Tahibacter aquaticus</name>
    <dbReference type="NCBI Taxonomy" id="520092"/>
    <lineage>
        <taxon>Bacteria</taxon>
        <taxon>Pseudomonadati</taxon>
        <taxon>Pseudomonadota</taxon>
        <taxon>Gammaproteobacteria</taxon>
        <taxon>Lysobacterales</taxon>
        <taxon>Rhodanobacteraceae</taxon>
        <taxon>Tahibacter</taxon>
    </lineage>
</organism>
<dbReference type="SUPFAM" id="SSF50974">
    <property type="entry name" value="Nitrous oxide reductase, N-terminal domain"/>
    <property type="match status" value="1"/>
</dbReference>
<dbReference type="InterPro" id="IPR048433">
    <property type="entry name" value="YNCE-like_beta-prop"/>
</dbReference>
<keyword evidence="1 3" id="KW-0732">Signal</keyword>
<feature type="domain" description="Fibronectin type-III" evidence="4">
    <location>
        <begin position="854"/>
        <end position="943"/>
    </location>
</feature>
<evidence type="ECO:0000256" key="1">
    <source>
        <dbReference type="ARBA" id="ARBA00022729"/>
    </source>
</evidence>
<gene>
    <name evidence="5" type="ORF">DFR29_1338</name>
</gene>